<comment type="caution">
    <text evidence="1">The sequence shown here is derived from an EMBL/GenBank/DDBJ whole genome shotgun (WGS) entry which is preliminary data.</text>
</comment>
<reference evidence="1 2" key="1">
    <citation type="journal article" date="2018" name="Front. Plant Sci.">
        <title>Red Clover (Trifolium pratense) and Zigzag Clover (T. medium) - A Picture of Genomic Similarities and Differences.</title>
        <authorList>
            <person name="Dluhosova J."/>
            <person name="Istvanek J."/>
            <person name="Nedelnik J."/>
            <person name="Repkova J."/>
        </authorList>
    </citation>
    <scope>NUCLEOTIDE SEQUENCE [LARGE SCALE GENOMIC DNA]</scope>
    <source>
        <strain evidence="2">cv. 10/8</strain>
        <tissue evidence="1">Leaf</tissue>
    </source>
</reference>
<proteinExistence type="predicted"/>
<protein>
    <submittedName>
        <fullName evidence="1">Uncharacterized protein</fullName>
    </submittedName>
</protein>
<evidence type="ECO:0000313" key="2">
    <source>
        <dbReference type="Proteomes" id="UP000265520"/>
    </source>
</evidence>
<sequence>MAPAKKGKAKAEPKET</sequence>
<dbReference type="Proteomes" id="UP000265520">
    <property type="component" value="Unassembled WGS sequence"/>
</dbReference>
<organism evidence="1 2">
    <name type="scientific">Trifolium medium</name>
    <dbReference type="NCBI Taxonomy" id="97028"/>
    <lineage>
        <taxon>Eukaryota</taxon>
        <taxon>Viridiplantae</taxon>
        <taxon>Streptophyta</taxon>
        <taxon>Embryophyta</taxon>
        <taxon>Tracheophyta</taxon>
        <taxon>Spermatophyta</taxon>
        <taxon>Magnoliopsida</taxon>
        <taxon>eudicotyledons</taxon>
        <taxon>Gunneridae</taxon>
        <taxon>Pentapetalae</taxon>
        <taxon>rosids</taxon>
        <taxon>fabids</taxon>
        <taxon>Fabales</taxon>
        <taxon>Fabaceae</taxon>
        <taxon>Papilionoideae</taxon>
        <taxon>50 kb inversion clade</taxon>
        <taxon>NPAAA clade</taxon>
        <taxon>Hologalegina</taxon>
        <taxon>IRL clade</taxon>
        <taxon>Trifolieae</taxon>
        <taxon>Trifolium</taxon>
    </lineage>
</organism>
<dbReference type="AlphaFoldDB" id="A0A392SVR8"/>
<accession>A0A392SVR8</accession>
<keyword evidence="2" id="KW-1185">Reference proteome</keyword>
<evidence type="ECO:0000313" key="1">
    <source>
        <dbReference type="EMBL" id="MCI52923.1"/>
    </source>
</evidence>
<name>A0A392SVR8_9FABA</name>
<feature type="non-terminal residue" evidence="1">
    <location>
        <position position="16"/>
    </location>
</feature>
<dbReference type="EMBL" id="LXQA010455005">
    <property type="protein sequence ID" value="MCI52923.1"/>
    <property type="molecule type" value="Genomic_DNA"/>
</dbReference>